<evidence type="ECO:0000256" key="1">
    <source>
        <dbReference type="SAM" id="MobiDB-lite"/>
    </source>
</evidence>
<evidence type="ECO:0000313" key="3">
    <source>
        <dbReference type="EMBL" id="GAA2078196.1"/>
    </source>
</evidence>
<protein>
    <submittedName>
        <fullName evidence="3">Uncharacterized protein</fullName>
    </submittedName>
</protein>
<keyword evidence="2" id="KW-1133">Transmembrane helix</keyword>
<dbReference type="RefSeq" id="WP_344327073.1">
    <property type="nucleotide sequence ID" value="NZ_BAAAPY010000005.1"/>
</dbReference>
<sequence>MSRHPARWGSALCGLTFLTVAAAWAVLELDLADVDGAGVAVAVALIVLGVVGIAATVVIARRPTLPATPAGERLEEDDHPTRTDRPTDLEEGQR</sequence>
<feature type="compositionally biased region" description="Basic and acidic residues" evidence="1">
    <location>
        <begin position="79"/>
        <end position="94"/>
    </location>
</feature>
<accession>A0ABN2VZE8</accession>
<dbReference type="Proteomes" id="UP001501480">
    <property type="component" value="Unassembled WGS sequence"/>
</dbReference>
<evidence type="ECO:0000256" key="2">
    <source>
        <dbReference type="SAM" id="Phobius"/>
    </source>
</evidence>
<proteinExistence type="predicted"/>
<reference evidence="3 4" key="1">
    <citation type="journal article" date="2019" name="Int. J. Syst. Evol. Microbiol.">
        <title>The Global Catalogue of Microorganisms (GCM) 10K type strain sequencing project: providing services to taxonomists for standard genome sequencing and annotation.</title>
        <authorList>
            <consortium name="The Broad Institute Genomics Platform"/>
            <consortium name="The Broad Institute Genome Sequencing Center for Infectious Disease"/>
            <person name="Wu L."/>
            <person name="Ma J."/>
        </authorList>
    </citation>
    <scope>NUCLEOTIDE SEQUENCE [LARGE SCALE GENOMIC DNA]</scope>
    <source>
        <strain evidence="3 4">JCM 15749</strain>
    </source>
</reference>
<keyword evidence="2" id="KW-0472">Membrane</keyword>
<keyword evidence="2" id="KW-0812">Transmembrane</keyword>
<organism evidence="3 4">
    <name type="scientific">Aeromicrobium halocynthiae</name>
    <dbReference type="NCBI Taxonomy" id="560557"/>
    <lineage>
        <taxon>Bacteria</taxon>
        <taxon>Bacillati</taxon>
        <taxon>Actinomycetota</taxon>
        <taxon>Actinomycetes</taxon>
        <taxon>Propionibacteriales</taxon>
        <taxon>Nocardioidaceae</taxon>
        <taxon>Aeromicrobium</taxon>
    </lineage>
</organism>
<evidence type="ECO:0000313" key="4">
    <source>
        <dbReference type="Proteomes" id="UP001501480"/>
    </source>
</evidence>
<keyword evidence="4" id="KW-1185">Reference proteome</keyword>
<feature type="transmembrane region" description="Helical" evidence="2">
    <location>
        <begin position="39"/>
        <end position="60"/>
    </location>
</feature>
<feature type="region of interest" description="Disordered" evidence="1">
    <location>
        <begin position="66"/>
        <end position="94"/>
    </location>
</feature>
<name>A0ABN2VZE8_9ACTN</name>
<dbReference type="EMBL" id="BAAAPY010000005">
    <property type="protein sequence ID" value="GAA2078196.1"/>
    <property type="molecule type" value="Genomic_DNA"/>
</dbReference>
<comment type="caution">
    <text evidence="3">The sequence shown here is derived from an EMBL/GenBank/DDBJ whole genome shotgun (WGS) entry which is preliminary data.</text>
</comment>
<gene>
    <name evidence="3" type="ORF">GCM10009821_17500</name>
</gene>